<accession>N6YAS7</accession>
<evidence type="ECO:0000313" key="1">
    <source>
        <dbReference type="EMBL" id="ENO88630.1"/>
    </source>
</evidence>
<dbReference type="OrthoDB" id="8527169at2"/>
<proteinExistence type="predicted"/>
<keyword evidence="2" id="KW-1185">Reference proteome</keyword>
<organism evidence="1 2">
    <name type="scientific">Thauera linaloolentis (strain DSM 12138 / JCM 21573 / CCUG 41526 / CIP 105981 / IAM 15112 / NBRC 102519 / 47Lol)</name>
    <dbReference type="NCBI Taxonomy" id="1123367"/>
    <lineage>
        <taxon>Bacteria</taxon>
        <taxon>Pseudomonadati</taxon>
        <taxon>Pseudomonadota</taxon>
        <taxon>Betaproteobacteria</taxon>
        <taxon>Rhodocyclales</taxon>
        <taxon>Zoogloeaceae</taxon>
        <taxon>Thauera</taxon>
    </lineage>
</organism>
<dbReference type="EMBL" id="AMXE01000023">
    <property type="protein sequence ID" value="ENO88630.1"/>
    <property type="molecule type" value="Genomic_DNA"/>
</dbReference>
<reference evidence="1 2" key="1">
    <citation type="submission" date="2012-09" db="EMBL/GenBank/DDBJ databases">
        <title>Draft Genome Sequences of 6 Strains from Genus Thauera.</title>
        <authorList>
            <person name="Liu B."/>
            <person name="Shapleigh J.P."/>
            <person name="Frostegard A.H."/>
        </authorList>
    </citation>
    <scope>NUCLEOTIDE SEQUENCE [LARGE SCALE GENOMIC DNA]</scope>
    <source>
        <strain evidence="2">47Lol / DSM 12138</strain>
    </source>
</reference>
<evidence type="ECO:0000313" key="2">
    <source>
        <dbReference type="Proteomes" id="UP000013232"/>
    </source>
</evidence>
<evidence type="ECO:0008006" key="3">
    <source>
        <dbReference type="Google" id="ProtNLM"/>
    </source>
</evidence>
<comment type="caution">
    <text evidence="1">The sequence shown here is derived from an EMBL/GenBank/DDBJ whole genome shotgun (WGS) entry which is preliminary data.</text>
</comment>
<dbReference type="AlphaFoldDB" id="N6YAS7"/>
<sequence length="143" mass="15531">MSRVVSSLPGRIRIRDKALRNRARLAEIESALRRLDGVVVVEPNVSAGSIVLHYAPDKTDPLRLENEVDTVIDTALAAPQRPAGSRSLRMQVNRCAKIGMMGSLATSLALAATGNKRWHAISGGLFVACLGIHLGVHRRHLLR</sequence>
<dbReference type="Gene3D" id="3.30.70.100">
    <property type="match status" value="1"/>
</dbReference>
<dbReference type="Pfam" id="PF19991">
    <property type="entry name" value="HMA_2"/>
    <property type="match status" value="1"/>
</dbReference>
<dbReference type="STRING" id="1123367.GCA_000621305_01647"/>
<gene>
    <name evidence="1" type="ORF">C666_08205</name>
</gene>
<dbReference type="Proteomes" id="UP000013232">
    <property type="component" value="Unassembled WGS sequence"/>
</dbReference>
<protein>
    <recommendedName>
        <fullName evidence="3">Heavy metal translocating P-type ATPase</fullName>
    </recommendedName>
</protein>
<name>N6YAS7_THAL4</name>
<dbReference type="eggNOG" id="ENOG5032T53">
    <property type="taxonomic scope" value="Bacteria"/>
</dbReference>
<dbReference type="RefSeq" id="WP_004336567.1">
    <property type="nucleotide sequence ID" value="NZ_AMXE01000023.1"/>
</dbReference>